<sequence>MGIITCQNVSKSFKRTKALNGFNATFMENRLTGLIGRNGAGKTTLLKMIVGHGTPEYGRIQVFGENPFNNLKVSANTIFVDDEMVFPAEMKLHEIIKMAGLFYDNWDGELAERLMIYFGLNKGVFHDQLSKGKRSTFNMIFGLSARCPLTVFDEPTTGMDYSVRQDFYRALLKEYINHPRTIILSSHLLNELEGLLEDIILIKNGECLIHESMEDFKAFAVGLTGSKEHIEAHVREEDVFYRKNVGSTQSYVVVRDQFSQDAKADLKESGIQVTKVDAADLSMHLTSETKGGIDDVFKQS</sequence>
<dbReference type="SMART" id="SM00382">
    <property type="entry name" value="AAA"/>
    <property type="match status" value="1"/>
</dbReference>
<dbReference type="SUPFAM" id="SSF52540">
    <property type="entry name" value="P-loop containing nucleoside triphosphate hydrolases"/>
    <property type="match status" value="1"/>
</dbReference>
<gene>
    <name evidence="5" type="ORF">SAMN05216498_2003</name>
</gene>
<organism evidence="5 6">
    <name type="scientific">Tenuibacillus multivorans</name>
    <dbReference type="NCBI Taxonomy" id="237069"/>
    <lineage>
        <taxon>Bacteria</taxon>
        <taxon>Bacillati</taxon>
        <taxon>Bacillota</taxon>
        <taxon>Bacilli</taxon>
        <taxon>Bacillales</taxon>
        <taxon>Bacillaceae</taxon>
        <taxon>Tenuibacillus</taxon>
    </lineage>
</organism>
<dbReference type="GO" id="GO:0005524">
    <property type="term" value="F:ATP binding"/>
    <property type="evidence" value="ECO:0007669"/>
    <property type="project" value="UniProtKB-KW"/>
</dbReference>
<dbReference type="RefSeq" id="WP_093856464.1">
    <property type="nucleotide sequence ID" value="NZ_BJVZ01000021.1"/>
</dbReference>
<evidence type="ECO:0000313" key="6">
    <source>
        <dbReference type="Proteomes" id="UP000199334"/>
    </source>
</evidence>
<dbReference type="PROSITE" id="PS50893">
    <property type="entry name" value="ABC_TRANSPORTER_2"/>
    <property type="match status" value="1"/>
</dbReference>
<dbReference type="Pfam" id="PF00005">
    <property type="entry name" value="ABC_tran"/>
    <property type="match status" value="1"/>
</dbReference>
<name>A0A1H0APF5_9BACI</name>
<protein>
    <submittedName>
        <fullName evidence="5">ABC-2 type transport system ATP-binding protein</fullName>
    </submittedName>
</protein>
<dbReference type="InterPro" id="IPR027417">
    <property type="entry name" value="P-loop_NTPase"/>
</dbReference>
<keyword evidence="2" id="KW-0547">Nucleotide-binding</keyword>
<dbReference type="PANTHER" id="PTHR42939:SF1">
    <property type="entry name" value="ABC TRANSPORTER ATP-BINDING PROTEIN ALBC-RELATED"/>
    <property type="match status" value="1"/>
</dbReference>
<dbReference type="STRING" id="237069.SAMN05216498_2003"/>
<dbReference type="OrthoDB" id="9804819at2"/>
<dbReference type="AlphaFoldDB" id="A0A1H0APF5"/>
<keyword evidence="1" id="KW-0813">Transport</keyword>
<reference evidence="5 6" key="1">
    <citation type="submission" date="2016-10" db="EMBL/GenBank/DDBJ databases">
        <authorList>
            <person name="de Groot N.N."/>
        </authorList>
    </citation>
    <scope>NUCLEOTIDE SEQUENCE [LARGE SCALE GENOMIC DNA]</scope>
    <source>
        <strain evidence="5 6">CGMCC 1.3442</strain>
    </source>
</reference>
<dbReference type="InterPro" id="IPR051782">
    <property type="entry name" value="ABC_Transporter_VariousFunc"/>
</dbReference>
<evidence type="ECO:0000259" key="4">
    <source>
        <dbReference type="PROSITE" id="PS50893"/>
    </source>
</evidence>
<dbReference type="Proteomes" id="UP000199334">
    <property type="component" value="Unassembled WGS sequence"/>
</dbReference>
<feature type="domain" description="ABC transporter" evidence="4">
    <location>
        <begin position="4"/>
        <end position="229"/>
    </location>
</feature>
<accession>A0A1H0APF5</accession>
<keyword evidence="3 5" id="KW-0067">ATP-binding</keyword>
<evidence type="ECO:0000256" key="1">
    <source>
        <dbReference type="ARBA" id="ARBA00022448"/>
    </source>
</evidence>
<dbReference type="InterPro" id="IPR003439">
    <property type="entry name" value="ABC_transporter-like_ATP-bd"/>
</dbReference>
<evidence type="ECO:0000313" key="5">
    <source>
        <dbReference type="EMBL" id="SDN34806.1"/>
    </source>
</evidence>
<dbReference type="PANTHER" id="PTHR42939">
    <property type="entry name" value="ABC TRANSPORTER ATP-BINDING PROTEIN ALBC-RELATED"/>
    <property type="match status" value="1"/>
</dbReference>
<dbReference type="GO" id="GO:0016887">
    <property type="term" value="F:ATP hydrolysis activity"/>
    <property type="evidence" value="ECO:0007669"/>
    <property type="project" value="InterPro"/>
</dbReference>
<evidence type="ECO:0000256" key="2">
    <source>
        <dbReference type="ARBA" id="ARBA00022741"/>
    </source>
</evidence>
<dbReference type="Gene3D" id="3.40.50.300">
    <property type="entry name" value="P-loop containing nucleotide triphosphate hydrolases"/>
    <property type="match status" value="1"/>
</dbReference>
<proteinExistence type="predicted"/>
<dbReference type="InterPro" id="IPR003593">
    <property type="entry name" value="AAA+_ATPase"/>
</dbReference>
<dbReference type="EMBL" id="FNIG01000004">
    <property type="protein sequence ID" value="SDN34806.1"/>
    <property type="molecule type" value="Genomic_DNA"/>
</dbReference>
<evidence type="ECO:0000256" key="3">
    <source>
        <dbReference type="ARBA" id="ARBA00022840"/>
    </source>
</evidence>
<keyword evidence="6" id="KW-1185">Reference proteome</keyword>